<keyword evidence="1" id="KW-0732">Signal</keyword>
<evidence type="ECO:0000313" key="3">
    <source>
        <dbReference type="Proteomes" id="UP001500191"/>
    </source>
</evidence>
<proteinExistence type="predicted"/>
<feature type="signal peptide" evidence="1">
    <location>
        <begin position="1"/>
        <end position="26"/>
    </location>
</feature>
<comment type="caution">
    <text evidence="2">The sequence shown here is derived from an EMBL/GenBank/DDBJ whole genome shotgun (WGS) entry which is preliminary data.</text>
</comment>
<name>A0ABN1BPI5_9DEIO</name>
<sequence length="335" mass="34501">MLKPARPALLLLCLTACSHVSSPPEAARPRPLGLIELTVSGLGGPVPLSSVRAVATPGWRAQSLANQSDGLQLEPLNVTVFNTGTRGADGQRYVSAAYRVRNAGSDGTPSARPRSNLTLIAVSAGDTVNTTAFRAVTTFSGAPVPASVPRTMLPTHAMRFDPLTARPVLSAGAEDLQVFTEAEIASGSFLPVGGGAPLTYTDLGVQTVFPYGFTVHALNGGRTLAANPAPGAFDGRVTFSVRLPLQASNTQDPWAFRVVLLVTEDSATRVTQAPEEQALGNALVTARAATTGASLVNTLPGSTYAGAVPARCVNEVRTGGLSGTPDATYLIRGAC</sequence>
<evidence type="ECO:0000313" key="2">
    <source>
        <dbReference type="EMBL" id="GAA0501861.1"/>
    </source>
</evidence>
<dbReference type="RefSeq" id="WP_343756057.1">
    <property type="nucleotide sequence ID" value="NZ_BAAADB010000004.1"/>
</dbReference>
<keyword evidence="3" id="KW-1185">Reference proteome</keyword>
<protein>
    <submittedName>
        <fullName evidence="2">Uncharacterized protein</fullName>
    </submittedName>
</protein>
<gene>
    <name evidence="2" type="ORF">GCM10008937_06770</name>
</gene>
<evidence type="ECO:0000256" key="1">
    <source>
        <dbReference type="SAM" id="SignalP"/>
    </source>
</evidence>
<feature type="chain" id="PRO_5046962632" evidence="1">
    <location>
        <begin position="27"/>
        <end position="335"/>
    </location>
</feature>
<organism evidence="2 3">
    <name type="scientific">Deinococcus depolymerans</name>
    <dbReference type="NCBI Taxonomy" id="392408"/>
    <lineage>
        <taxon>Bacteria</taxon>
        <taxon>Thermotogati</taxon>
        <taxon>Deinococcota</taxon>
        <taxon>Deinococci</taxon>
        <taxon>Deinococcales</taxon>
        <taxon>Deinococcaceae</taxon>
        <taxon>Deinococcus</taxon>
    </lineage>
</organism>
<accession>A0ABN1BPI5</accession>
<dbReference type="Proteomes" id="UP001500191">
    <property type="component" value="Unassembled WGS sequence"/>
</dbReference>
<dbReference type="EMBL" id="BAAADB010000004">
    <property type="protein sequence ID" value="GAA0501861.1"/>
    <property type="molecule type" value="Genomic_DNA"/>
</dbReference>
<reference evidence="2 3" key="1">
    <citation type="journal article" date="2019" name="Int. J. Syst. Evol. Microbiol.">
        <title>The Global Catalogue of Microorganisms (GCM) 10K type strain sequencing project: providing services to taxonomists for standard genome sequencing and annotation.</title>
        <authorList>
            <consortium name="The Broad Institute Genomics Platform"/>
            <consortium name="The Broad Institute Genome Sequencing Center for Infectious Disease"/>
            <person name="Wu L."/>
            <person name="Ma J."/>
        </authorList>
    </citation>
    <scope>NUCLEOTIDE SEQUENCE [LARGE SCALE GENOMIC DNA]</scope>
    <source>
        <strain evidence="2 3">JCM 14368</strain>
    </source>
</reference>